<sequence>MGPTDAFSPGSRRPCHVHQRSAQSLTPSSKLVRTSHPSTPRTFPPSPKALDTGRRMLPILRAGREEVIPDGQPEMSFDRTVNNNPAVPETQGRKPKVSPEQLREADRFLQDYGFDARVLTWQQLAFELGFDIHGDTLCAALGSMDYHKCIACTNGWVSEKLAKGRHDVRFSDEVHCRVGPQGKIRITRKPGERYCADCIQEQLNRDDERD</sequence>
<keyword evidence="3" id="KW-1185">Reference proteome</keyword>
<name>A0A6A5SE04_9PLEO</name>
<dbReference type="EMBL" id="ML976173">
    <property type="protein sequence ID" value="KAF1936716.1"/>
    <property type="molecule type" value="Genomic_DNA"/>
</dbReference>
<feature type="region of interest" description="Disordered" evidence="1">
    <location>
        <begin position="1"/>
        <end position="54"/>
    </location>
</feature>
<gene>
    <name evidence="2" type="ORF">EJ02DRAFT_479250</name>
</gene>
<feature type="region of interest" description="Disordered" evidence="1">
    <location>
        <begin position="66"/>
        <end position="100"/>
    </location>
</feature>
<evidence type="ECO:0000313" key="3">
    <source>
        <dbReference type="Proteomes" id="UP000800038"/>
    </source>
</evidence>
<proteinExistence type="predicted"/>
<dbReference type="AlphaFoldDB" id="A0A6A5SE04"/>
<evidence type="ECO:0000256" key="1">
    <source>
        <dbReference type="SAM" id="MobiDB-lite"/>
    </source>
</evidence>
<dbReference type="OrthoDB" id="4621856at2759"/>
<accession>A0A6A5SE04</accession>
<evidence type="ECO:0000313" key="2">
    <source>
        <dbReference type="EMBL" id="KAF1936716.1"/>
    </source>
</evidence>
<reference evidence="2" key="1">
    <citation type="journal article" date="2020" name="Stud. Mycol.">
        <title>101 Dothideomycetes genomes: a test case for predicting lifestyles and emergence of pathogens.</title>
        <authorList>
            <person name="Haridas S."/>
            <person name="Albert R."/>
            <person name="Binder M."/>
            <person name="Bloem J."/>
            <person name="Labutti K."/>
            <person name="Salamov A."/>
            <person name="Andreopoulos B."/>
            <person name="Baker S."/>
            <person name="Barry K."/>
            <person name="Bills G."/>
            <person name="Bluhm B."/>
            <person name="Cannon C."/>
            <person name="Castanera R."/>
            <person name="Culley D."/>
            <person name="Daum C."/>
            <person name="Ezra D."/>
            <person name="Gonzalez J."/>
            <person name="Henrissat B."/>
            <person name="Kuo A."/>
            <person name="Liang C."/>
            <person name="Lipzen A."/>
            <person name="Lutzoni F."/>
            <person name="Magnuson J."/>
            <person name="Mondo S."/>
            <person name="Nolan M."/>
            <person name="Ohm R."/>
            <person name="Pangilinan J."/>
            <person name="Park H.-J."/>
            <person name="Ramirez L."/>
            <person name="Alfaro M."/>
            <person name="Sun H."/>
            <person name="Tritt A."/>
            <person name="Yoshinaga Y."/>
            <person name="Zwiers L.-H."/>
            <person name="Turgeon B."/>
            <person name="Goodwin S."/>
            <person name="Spatafora J."/>
            <person name="Crous P."/>
            <person name="Grigoriev I."/>
        </authorList>
    </citation>
    <scope>NUCLEOTIDE SEQUENCE</scope>
    <source>
        <strain evidence="2">CBS 161.51</strain>
    </source>
</reference>
<organism evidence="2 3">
    <name type="scientific">Clathrospora elynae</name>
    <dbReference type="NCBI Taxonomy" id="706981"/>
    <lineage>
        <taxon>Eukaryota</taxon>
        <taxon>Fungi</taxon>
        <taxon>Dikarya</taxon>
        <taxon>Ascomycota</taxon>
        <taxon>Pezizomycotina</taxon>
        <taxon>Dothideomycetes</taxon>
        <taxon>Pleosporomycetidae</taxon>
        <taxon>Pleosporales</taxon>
        <taxon>Diademaceae</taxon>
        <taxon>Clathrospora</taxon>
    </lineage>
</organism>
<protein>
    <submittedName>
        <fullName evidence="2">Uncharacterized protein</fullName>
    </submittedName>
</protein>
<feature type="compositionally biased region" description="Polar residues" evidence="1">
    <location>
        <begin position="20"/>
        <end position="41"/>
    </location>
</feature>
<dbReference type="Proteomes" id="UP000800038">
    <property type="component" value="Unassembled WGS sequence"/>
</dbReference>